<organism evidence="8 9">
    <name type="scientific">Antrihabitans stalagmiti</name>
    <dbReference type="NCBI Taxonomy" id="2799499"/>
    <lineage>
        <taxon>Bacteria</taxon>
        <taxon>Bacillati</taxon>
        <taxon>Actinomycetota</taxon>
        <taxon>Actinomycetes</taxon>
        <taxon>Mycobacteriales</taxon>
        <taxon>Nocardiaceae</taxon>
        <taxon>Antrihabitans</taxon>
    </lineage>
</organism>
<evidence type="ECO:0000313" key="8">
    <source>
        <dbReference type="EMBL" id="MBJ8342443.1"/>
    </source>
</evidence>
<dbReference type="Gene3D" id="1.10.1740.10">
    <property type="match status" value="1"/>
</dbReference>
<keyword evidence="3" id="KW-0731">Sigma factor</keyword>
<dbReference type="PANTHER" id="PTHR43133:SF51">
    <property type="entry name" value="RNA POLYMERASE SIGMA FACTOR"/>
    <property type="match status" value="1"/>
</dbReference>
<dbReference type="PANTHER" id="PTHR43133">
    <property type="entry name" value="RNA POLYMERASE ECF-TYPE SIGMA FACTO"/>
    <property type="match status" value="1"/>
</dbReference>
<dbReference type="GO" id="GO:0016987">
    <property type="term" value="F:sigma factor activity"/>
    <property type="evidence" value="ECO:0007669"/>
    <property type="project" value="UniProtKB-KW"/>
</dbReference>
<evidence type="ECO:0000256" key="5">
    <source>
        <dbReference type="ARBA" id="ARBA00023163"/>
    </source>
</evidence>
<dbReference type="InterPro" id="IPR036388">
    <property type="entry name" value="WH-like_DNA-bd_sf"/>
</dbReference>
<dbReference type="InterPro" id="IPR013249">
    <property type="entry name" value="RNA_pol_sigma70_r4_t2"/>
</dbReference>
<dbReference type="NCBIfam" id="TIGR02937">
    <property type="entry name" value="sigma70-ECF"/>
    <property type="match status" value="1"/>
</dbReference>
<dbReference type="Gene3D" id="1.10.10.10">
    <property type="entry name" value="Winged helix-like DNA-binding domain superfamily/Winged helix DNA-binding domain"/>
    <property type="match status" value="1"/>
</dbReference>
<dbReference type="InterPro" id="IPR007627">
    <property type="entry name" value="RNA_pol_sigma70_r2"/>
</dbReference>
<reference evidence="8" key="1">
    <citation type="submission" date="2020-12" db="EMBL/GenBank/DDBJ databases">
        <title>Antrihabitans popcorni sp. nov. and Antrihabitans auranticaus sp. nov., isolated from a larva cave.</title>
        <authorList>
            <person name="Lee S.D."/>
            <person name="Kim I.S."/>
        </authorList>
    </citation>
    <scope>NUCLEOTIDE SEQUENCE</scope>
    <source>
        <strain evidence="8">YC3-6</strain>
    </source>
</reference>
<dbReference type="InterPro" id="IPR039425">
    <property type="entry name" value="RNA_pol_sigma-70-like"/>
</dbReference>
<evidence type="ECO:0000259" key="6">
    <source>
        <dbReference type="Pfam" id="PF04542"/>
    </source>
</evidence>
<evidence type="ECO:0000256" key="2">
    <source>
        <dbReference type="ARBA" id="ARBA00023015"/>
    </source>
</evidence>
<dbReference type="EMBL" id="JAEMNV010000011">
    <property type="protein sequence ID" value="MBJ8342443.1"/>
    <property type="molecule type" value="Genomic_DNA"/>
</dbReference>
<evidence type="ECO:0000256" key="4">
    <source>
        <dbReference type="ARBA" id="ARBA00023125"/>
    </source>
</evidence>
<evidence type="ECO:0000259" key="7">
    <source>
        <dbReference type="Pfam" id="PF08281"/>
    </source>
</evidence>
<comment type="similarity">
    <text evidence="1">Belongs to the sigma-70 factor family. ECF subfamily.</text>
</comment>
<keyword evidence="4" id="KW-0238">DNA-binding</keyword>
<feature type="domain" description="RNA polymerase sigma-70 region 2" evidence="6">
    <location>
        <begin position="33"/>
        <end position="100"/>
    </location>
</feature>
<protein>
    <submittedName>
        <fullName evidence="8">Sigma-70 family RNA polymerase sigma factor</fullName>
    </submittedName>
</protein>
<dbReference type="InterPro" id="IPR013325">
    <property type="entry name" value="RNA_pol_sigma_r2"/>
</dbReference>
<evidence type="ECO:0000256" key="3">
    <source>
        <dbReference type="ARBA" id="ARBA00023082"/>
    </source>
</evidence>
<evidence type="ECO:0000256" key="1">
    <source>
        <dbReference type="ARBA" id="ARBA00010641"/>
    </source>
</evidence>
<accession>A0A934NW95</accession>
<name>A0A934NW95_9NOCA</name>
<dbReference type="InterPro" id="IPR014284">
    <property type="entry name" value="RNA_pol_sigma-70_dom"/>
</dbReference>
<dbReference type="AlphaFoldDB" id="A0A934NW95"/>
<gene>
    <name evidence="8" type="ORF">JGU71_26490</name>
</gene>
<dbReference type="InterPro" id="IPR013324">
    <property type="entry name" value="RNA_pol_sigma_r3/r4-like"/>
</dbReference>
<keyword evidence="9" id="KW-1185">Reference proteome</keyword>
<dbReference type="Proteomes" id="UP000655868">
    <property type="component" value="Unassembled WGS sequence"/>
</dbReference>
<dbReference type="GO" id="GO:0006352">
    <property type="term" value="P:DNA-templated transcription initiation"/>
    <property type="evidence" value="ECO:0007669"/>
    <property type="project" value="InterPro"/>
</dbReference>
<dbReference type="Pfam" id="PF04542">
    <property type="entry name" value="Sigma70_r2"/>
    <property type="match status" value="1"/>
</dbReference>
<keyword evidence="5" id="KW-0804">Transcription</keyword>
<comment type="caution">
    <text evidence="8">The sequence shown here is derived from an EMBL/GenBank/DDBJ whole genome shotgun (WGS) entry which is preliminary data.</text>
</comment>
<keyword evidence="2" id="KW-0805">Transcription regulation</keyword>
<proteinExistence type="inferred from homology"/>
<dbReference type="Pfam" id="PF08281">
    <property type="entry name" value="Sigma70_r4_2"/>
    <property type="match status" value="1"/>
</dbReference>
<dbReference type="SUPFAM" id="SSF88946">
    <property type="entry name" value="Sigma2 domain of RNA polymerase sigma factors"/>
    <property type="match status" value="1"/>
</dbReference>
<dbReference type="GO" id="GO:0003677">
    <property type="term" value="F:DNA binding"/>
    <property type="evidence" value="ECO:0007669"/>
    <property type="project" value="UniProtKB-KW"/>
</dbReference>
<dbReference type="SUPFAM" id="SSF88659">
    <property type="entry name" value="Sigma3 and sigma4 domains of RNA polymerase sigma factors"/>
    <property type="match status" value="1"/>
</dbReference>
<evidence type="ECO:0000313" key="9">
    <source>
        <dbReference type="Proteomes" id="UP000655868"/>
    </source>
</evidence>
<dbReference type="RefSeq" id="WP_199707917.1">
    <property type="nucleotide sequence ID" value="NZ_JAEMNV010000011.1"/>
</dbReference>
<feature type="domain" description="RNA polymerase sigma factor 70 region 4 type 2" evidence="7">
    <location>
        <begin position="129"/>
        <end position="178"/>
    </location>
</feature>
<sequence>MTSTSGRPNGECRNDADLAIAAAAGDRAAFAAIYQRYSVRLQNYCVTVVRDHHLAADCVHDAFCAAAVELPKLRDPDRLAPWLYSIVRRNALRALRHRNREAACDEVADSPSSEPDPFAVASRNELANLLTQATDGLSERDRRVLELAYQQGLTGPELANALGISHDSAKKMLQRVRATVARSIGALLVARRAEHNGCATLAATLAGSDGKFTVLLRKRVARHIESCSRCDDYRRSVFNADTILSDAA</sequence>